<evidence type="ECO:0000313" key="1">
    <source>
        <dbReference type="EMBL" id="KRY90344.1"/>
    </source>
</evidence>
<dbReference type="Proteomes" id="UP000054995">
    <property type="component" value="Unassembled WGS sequence"/>
</dbReference>
<dbReference type="EMBL" id="JYDT01000022">
    <property type="protein sequence ID" value="KRY90344.1"/>
    <property type="molecule type" value="Genomic_DNA"/>
</dbReference>
<reference evidence="1 2" key="1">
    <citation type="submission" date="2015-01" db="EMBL/GenBank/DDBJ databases">
        <title>Evolution of Trichinella species and genotypes.</title>
        <authorList>
            <person name="Korhonen P.K."/>
            <person name="Edoardo P."/>
            <person name="Giuseppe L.R."/>
            <person name="Gasser R.B."/>
        </authorList>
    </citation>
    <scope>NUCLEOTIDE SEQUENCE [LARGE SCALE GENOMIC DNA]</scope>
    <source>
        <strain evidence="1">ISS470</strain>
    </source>
</reference>
<protein>
    <submittedName>
        <fullName evidence="1">Uncharacterized protein</fullName>
    </submittedName>
</protein>
<organism evidence="1 2">
    <name type="scientific">Trichinella pseudospiralis</name>
    <name type="common">Parasitic roundworm</name>
    <dbReference type="NCBI Taxonomy" id="6337"/>
    <lineage>
        <taxon>Eukaryota</taxon>
        <taxon>Metazoa</taxon>
        <taxon>Ecdysozoa</taxon>
        <taxon>Nematoda</taxon>
        <taxon>Enoplea</taxon>
        <taxon>Dorylaimia</taxon>
        <taxon>Trichinellida</taxon>
        <taxon>Trichinellidae</taxon>
        <taxon>Trichinella</taxon>
    </lineage>
</organism>
<dbReference type="AlphaFoldDB" id="A0A0V1FWE1"/>
<proteinExistence type="predicted"/>
<name>A0A0V1FWE1_TRIPS</name>
<gene>
    <name evidence="1" type="ORF">T4D_11562</name>
</gene>
<sequence>MATIEVCNGKKSGICELVVACTEKALWQICSSEDVQTKYKEKISNFTLLMFTNDMIRTWKALFCSEK</sequence>
<keyword evidence="2" id="KW-1185">Reference proteome</keyword>
<comment type="caution">
    <text evidence="1">The sequence shown here is derived from an EMBL/GenBank/DDBJ whole genome shotgun (WGS) entry which is preliminary data.</text>
</comment>
<evidence type="ECO:0000313" key="2">
    <source>
        <dbReference type="Proteomes" id="UP000054995"/>
    </source>
</evidence>
<accession>A0A0V1FWE1</accession>